<dbReference type="FunFam" id="2.30.180.10:FF:000014">
    <property type="entry name" value="Stabilin 1"/>
    <property type="match status" value="1"/>
</dbReference>
<dbReference type="EMBL" id="CAJNOM010000081">
    <property type="protein sequence ID" value="CAF1004084.1"/>
    <property type="molecule type" value="Genomic_DNA"/>
</dbReference>
<dbReference type="AlphaFoldDB" id="A0A814JCK5"/>
<accession>A0A814JCK5</accession>
<gene>
    <name evidence="5" type="ORF">BJG266_LOCUS21530</name>
    <name evidence="3" type="ORF">QVE165_LOCUS15098</name>
    <name evidence="4" type="ORF">QVE165_LOCUS16821</name>
</gene>
<dbReference type="OrthoDB" id="286301at2759"/>
<name>A0A814JCK5_9BILA</name>
<sequence>MNSKTILILFVTLLHFTVTVLGQHPNIWQIISTDDRLTTLATALKAAGLDESSQQAGSLTVFAPTDTAFSKVSPEIVQHLSDPQNKNELAAILLYHAIGDRVLTSANLMGMNLSTRLETLAGGFITITKQGNQVKINNATVIAAEILASNGIIHIIDAVLMPLSSST</sequence>
<comment type="caution">
    <text evidence="4">The sequence shown here is derived from an EMBL/GenBank/DDBJ whole genome shotgun (WGS) entry which is preliminary data.</text>
</comment>
<keyword evidence="1" id="KW-0732">Signal</keyword>
<dbReference type="Pfam" id="PF02469">
    <property type="entry name" value="Fasciclin"/>
    <property type="match status" value="1"/>
</dbReference>
<evidence type="ECO:0000313" key="4">
    <source>
        <dbReference type="EMBL" id="CAF1036235.1"/>
    </source>
</evidence>
<evidence type="ECO:0000313" key="3">
    <source>
        <dbReference type="EMBL" id="CAF1004084.1"/>
    </source>
</evidence>
<protein>
    <recommendedName>
        <fullName evidence="2">FAS1 domain-containing protein</fullName>
    </recommendedName>
</protein>
<feature type="signal peptide" evidence="1">
    <location>
        <begin position="1"/>
        <end position="22"/>
    </location>
</feature>
<evidence type="ECO:0000259" key="2">
    <source>
        <dbReference type="PROSITE" id="PS50213"/>
    </source>
</evidence>
<evidence type="ECO:0000256" key="1">
    <source>
        <dbReference type="SAM" id="SignalP"/>
    </source>
</evidence>
<dbReference type="Proteomes" id="UP000663877">
    <property type="component" value="Unassembled WGS sequence"/>
</dbReference>
<organism evidence="4 6">
    <name type="scientific">Adineta steineri</name>
    <dbReference type="NCBI Taxonomy" id="433720"/>
    <lineage>
        <taxon>Eukaryota</taxon>
        <taxon>Metazoa</taxon>
        <taxon>Spiralia</taxon>
        <taxon>Gnathifera</taxon>
        <taxon>Rotifera</taxon>
        <taxon>Eurotatoria</taxon>
        <taxon>Bdelloidea</taxon>
        <taxon>Adinetida</taxon>
        <taxon>Adinetidae</taxon>
        <taxon>Adineta</taxon>
    </lineage>
</organism>
<dbReference type="Proteomes" id="UP000663832">
    <property type="component" value="Unassembled WGS sequence"/>
</dbReference>
<dbReference type="SMART" id="SM00554">
    <property type="entry name" value="FAS1"/>
    <property type="match status" value="1"/>
</dbReference>
<dbReference type="GO" id="GO:0005615">
    <property type="term" value="C:extracellular space"/>
    <property type="evidence" value="ECO:0007669"/>
    <property type="project" value="TreeGrafter"/>
</dbReference>
<proteinExistence type="predicted"/>
<dbReference type="Gene3D" id="2.30.180.10">
    <property type="entry name" value="FAS1 domain"/>
    <property type="match status" value="1"/>
</dbReference>
<feature type="chain" id="PRO_5035601121" description="FAS1 domain-containing protein" evidence="1">
    <location>
        <begin position="23"/>
        <end position="167"/>
    </location>
</feature>
<evidence type="ECO:0000313" key="6">
    <source>
        <dbReference type="Proteomes" id="UP000663832"/>
    </source>
</evidence>
<dbReference type="PANTHER" id="PTHR10900:SF77">
    <property type="entry name" value="FI19380P1"/>
    <property type="match status" value="1"/>
</dbReference>
<dbReference type="EMBL" id="CAJNOI010000129">
    <property type="protein sequence ID" value="CAF1104333.1"/>
    <property type="molecule type" value="Genomic_DNA"/>
</dbReference>
<dbReference type="SUPFAM" id="SSF82153">
    <property type="entry name" value="FAS1 domain"/>
    <property type="match status" value="1"/>
</dbReference>
<feature type="domain" description="FAS1" evidence="2">
    <location>
        <begin position="24"/>
        <end position="160"/>
    </location>
</feature>
<keyword evidence="6" id="KW-1185">Reference proteome</keyword>
<dbReference type="InterPro" id="IPR036378">
    <property type="entry name" value="FAS1_dom_sf"/>
</dbReference>
<dbReference type="EMBL" id="CAJNOM010000095">
    <property type="protein sequence ID" value="CAF1036235.1"/>
    <property type="molecule type" value="Genomic_DNA"/>
</dbReference>
<dbReference type="InterPro" id="IPR050904">
    <property type="entry name" value="Adhesion/Biosynth-related"/>
</dbReference>
<dbReference type="InterPro" id="IPR000782">
    <property type="entry name" value="FAS1_domain"/>
</dbReference>
<reference evidence="4" key="1">
    <citation type="submission" date="2021-02" db="EMBL/GenBank/DDBJ databases">
        <authorList>
            <person name="Nowell W R."/>
        </authorList>
    </citation>
    <scope>NUCLEOTIDE SEQUENCE</scope>
</reference>
<dbReference type="PROSITE" id="PS50213">
    <property type="entry name" value="FAS1"/>
    <property type="match status" value="1"/>
</dbReference>
<dbReference type="PANTHER" id="PTHR10900">
    <property type="entry name" value="PERIOSTIN-RELATED"/>
    <property type="match status" value="1"/>
</dbReference>
<evidence type="ECO:0000313" key="5">
    <source>
        <dbReference type="EMBL" id="CAF1104333.1"/>
    </source>
</evidence>